<sequence>MIIKEINLLSNEKLQKKLQIVSIPLFLILFILFWMISNIESPYKRLVVHDINEIFLSTIILVSIFLLHELIHAVLFKMFCPSSTIKFGFKKGIIYTESLDSEYSVKKFIVSCVTPFIIISLLLFCLNFVNILTDNLFILIATLHGISCIGDFYWIYILRKYDNRKYKVVPTKKGINIVY</sequence>
<feature type="transmembrane region" description="Helical" evidence="1">
    <location>
        <begin position="54"/>
        <end position="76"/>
    </location>
</feature>
<evidence type="ECO:0000256" key="1">
    <source>
        <dbReference type="SAM" id="Phobius"/>
    </source>
</evidence>
<reference evidence="2" key="1">
    <citation type="submission" date="2010-08" db="EMBL/GenBank/DDBJ databases">
        <title>Diversity of serine proteases in the Bacillus cereus group.</title>
        <authorList>
            <person name="Zihlmann P."/>
            <person name="Perreten V."/>
        </authorList>
    </citation>
    <scope>NUCLEOTIDE SEQUENCE [LARGE SCALE GENOMIC DNA]</scope>
    <source>
        <strain evidence="2">VPC1401</strain>
        <plasmid evidence="2">pLVP1401</plasmid>
    </source>
</reference>
<feature type="transmembrane region" description="Helical" evidence="1">
    <location>
        <begin position="108"/>
        <end position="129"/>
    </location>
</feature>
<keyword evidence="2" id="KW-0614">Plasmid</keyword>
<name>E5AK71_BACCE</name>
<gene>
    <name evidence="2" type="ORF">pLVP1401_60</name>
</gene>
<keyword evidence="1" id="KW-0472">Membrane</keyword>
<evidence type="ECO:0000313" key="2">
    <source>
        <dbReference type="EMBL" id="CBW44211.1"/>
    </source>
</evidence>
<keyword evidence="1" id="KW-1133">Transmembrane helix</keyword>
<feature type="transmembrane region" description="Helical" evidence="1">
    <location>
        <begin position="20"/>
        <end position="39"/>
    </location>
</feature>
<feature type="transmembrane region" description="Helical" evidence="1">
    <location>
        <begin position="135"/>
        <end position="157"/>
    </location>
</feature>
<dbReference type="InterPro" id="IPR021683">
    <property type="entry name" value="DUF3267"/>
</dbReference>
<geneLocation type="plasmid" evidence="2">
    <name>pLVP1401</name>
</geneLocation>
<dbReference type="EMBL" id="FR675941">
    <property type="protein sequence ID" value="CBW44211.1"/>
    <property type="molecule type" value="Genomic_DNA"/>
</dbReference>
<dbReference type="Pfam" id="PF11667">
    <property type="entry name" value="DUF3267"/>
    <property type="match status" value="1"/>
</dbReference>
<proteinExistence type="predicted"/>
<keyword evidence="1" id="KW-0812">Transmembrane</keyword>
<accession>E5AK71</accession>
<organism evidence="2">
    <name type="scientific">Bacillus cereus VPC1401</name>
    <dbReference type="NCBI Taxonomy" id="870739"/>
    <lineage>
        <taxon>Bacteria</taxon>
        <taxon>Bacillati</taxon>
        <taxon>Bacillota</taxon>
        <taxon>Bacilli</taxon>
        <taxon>Bacillales</taxon>
        <taxon>Bacillaceae</taxon>
        <taxon>Bacillus</taxon>
        <taxon>Bacillus cereus group</taxon>
    </lineage>
</organism>
<dbReference type="AlphaFoldDB" id="E5AK71"/>
<protein>
    <submittedName>
        <fullName evidence="2">CerR1 protein</fullName>
    </submittedName>
</protein>